<evidence type="ECO:0000256" key="4">
    <source>
        <dbReference type="ARBA" id="ARBA00022723"/>
    </source>
</evidence>
<keyword evidence="2 9" id="KW-0432">Leucine biosynthesis</keyword>
<gene>
    <name evidence="9" type="primary">leuC</name>
    <name evidence="11" type="ORF">CEY11_18695</name>
</gene>
<evidence type="ECO:0000313" key="12">
    <source>
        <dbReference type="Proteomes" id="UP000214603"/>
    </source>
</evidence>
<dbReference type="PANTHER" id="PTHR43822">
    <property type="entry name" value="HOMOACONITASE, MITOCHONDRIAL-RELATED"/>
    <property type="match status" value="1"/>
</dbReference>
<protein>
    <recommendedName>
        <fullName evidence="9">3-isopropylmalate dehydratase large subunit</fullName>
        <ecNumber evidence="9">4.2.1.33</ecNumber>
    </recommendedName>
    <alternativeName>
        <fullName evidence="9">Alpha-IPM isomerase</fullName>
        <shortName evidence="9">IPMI</shortName>
    </alternativeName>
    <alternativeName>
        <fullName evidence="9">Isopropylmalate isomerase</fullName>
    </alternativeName>
</protein>
<dbReference type="GO" id="GO:0046872">
    <property type="term" value="F:metal ion binding"/>
    <property type="evidence" value="ECO:0007669"/>
    <property type="project" value="UniProtKB-KW"/>
</dbReference>
<dbReference type="PANTHER" id="PTHR43822:SF2">
    <property type="entry name" value="HOMOACONITASE, MITOCHONDRIAL"/>
    <property type="match status" value="1"/>
</dbReference>
<dbReference type="HAMAP" id="MF_01027">
    <property type="entry name" value="LeuC_type2"/>
    <property type="match status" value="1"/>
</dbReference>
<dbReference type="InterPro" id="IPR011826">
    <property type="entry name" value="HAcnase/IPMdehydase_lsu_prok"/>
</dbReference>
<evidence type="ECO:0000256" key="7">
    <source>
        <dbReference type="ARBA" id="ARBA00023239"/>
    </source>
</evidence>
<comment type="function">
    <text evidence="9">Catalyzes the isomerization between 2-isopropylmalate and 3-isopropylmalate, via the formation of 2-isopropylmaleate.</text>
</comment>
<keyword evidence="12" id="KW-1185">Reference proteome</keyword>
<comment type="subunit">
    <text evidence="1 9">Heterodimer of LeuC and LeuD.</text>
</comment>
<dbReference type="InterPro" id="IPR006251">
    <property type="entry name" value="Homoacnase/IPMdehydase_lsu"/>
</dbReference>
<comment type="cofactor">
    <cofactor evidence="9">
        <name>[4Fe-4S] cluster</name>
        <dbReference type="ChEBI" id="CHEBI:49883"/>
    </cofactor>
    <text evidence="9">Binds 1 [4Fe-4S] cluster per subunit.</text>
</comment>
<keyword evidence="7 9" id="KW-0456">Lyase</keyword>
<evidence type="ECO:0000256" key="5">
    <source>
        <dbReference type="ARBA" id="ARBA00023004"/>
    </source>
</evidence>
<keyword evidence="8 9" id="KW-0100">Branched-chain amino acid biosynthesis</keyword>
<reference evidence="12" key="1">
    <citation type="submission" date="2017-06" db="EMBL/GenBank/DDBJ databases">
        <title>Herbaspirillum phytohormonus sp. nov., isolated from the root nodule of Robinia pseudoacacia in lead-zinc mine.</title>
        <authorList>
            <person name="Fan M."/>
            <person name="Lin Y."/>
        </authorList>
    </citation>
    <scope>NUCLEOTIDE SEQUENCE [LARGE SCALE GENOMIC DNA]</scope>
    <source>
        <strain evidence="12">SC-089</strain>
    </source>
</reference>
<comment type="similarity">
    <text evidence="9">Belongs to the aconitase/IPM isomerase family. LeuC type 2 subfamily.</text>
</comment>
<dbReference type="Gene3D" id="3.30.499.10">
    <property type="entry name" value="Aconitase, domain 3"/>
    <property type="match status" value="2"/>
</dbReference>
<dbReference type="Pfam" id="PF00330">
    <property type="entry name" value="Aconitase"/>
    <property type="match status" value="1"/>
</dbReference>
<dbReference type="SUPFAM" id="SSF53732">
    <property type="entry name" value="Aconitase iron-sulfur domain"/>
    <property type="match status" value="1"/>
</dbReference>
<dbReference type="InterPro" id="IPR050067">
    <property type="entry name" value="IPM_dehydratase_rel_enz"/>
</dbReference>
<sequence>MGKTIAQKILESHVIDGSVNVDPGNIVRARVDLCLLNDINGPGAFRHFEKMGAKRVRTPENLALVVDHFAPAPNAQGARLGIDMRRFAKAKGIEHFYDLGKGGIEHTLVPELGLVGPGDIIVGGDSHTTTAGAFNAFGTGMSWAGIAAILALDETWFRVPESMRFNLRGKKAPFVTGKDIILKALQEIGTAGALYKSMEFVGPGLSDLNMDERMAICNMALEAGAKTGIVEPDGQTLEWAATHCKRPYRLISADADAEYESRYDFDLASVQPMVAKPYSPGNVVPVDEIHGVHVDQVYMGNCANGTITDLRQIASVLKGRKVAPGTRAIIVPATQAIYRQAMAEGLIDQFIESGAAVTTPTCGACFGGHNGALDDGEVAIATINRNFQGRAGHAGSQVYLSNSYVAAAAAVAGEIINPAAL</sequence>
<dbReference type="InterPro" id="IPR015931">
    <property type="entry name" value="Acnase/IPM_dHydase_lsu_aba_1/3"/>
</dbReference>
<dbReference type="GO" id="GO:0051539">
    <property type="term" value="F:4 iron, 4 sulfur cluster binding"/>
    <property type="evidence" value="ECO:0007669"/>
    <property type="project" value="UniProtKB-KW"/>
</dbReference>
<dbReference type="CDD" id="cd01583">
    <property type="entry name" value="IPMI"/>
    <property type="match status" value="1"/>
</dbReference>
<evidence type="ECO:0000256" key="6">
    <source>
        <dbReference type="ARBA" id="ARBA00023014"/>
    </source>
</evidence>
<evidence type="ECO:0000256" key="3">
    <source>
        <dbReference type="ARBA" id="ARBA00022485"/>
    </source>
</evidence>
<dbReference type="InterPro" id="IPR036008">
    <property type="entry name" value="Aconitase_4Fe-4S_dom"/>
</dbReference>
<dbReference type="AlphaFoldDB" id="A0A225M6D9"/>
<keyword evidence="6 9" id="KW-0411">Iron-sulfur</keyword>
<keyword evidence="5 9" id="KW-0408">Iron</keyword>
<feature type="domain" description="Aconitase/3-isopropylmalate dehydratase large subunit alpha/beta/alpha" evidence="10">
    <location>
        <begin position="7"/>
        <end position="413"/>
    </location>
</feature>
<dbReference type="RefSeq" id="WP_088604912.1">
    <property type="nucleotide sequence ID" value="NZ_NJIH01000010.1"/>
</dbReference>
<feature type="binding site" evidence="9">
    <location>
        <position position="302"/>
    </location>
    <ligand>
        <name>[4Fe-4S] cluster</name>
        <dbReference type="ChEBI" id="CHEBI:49883"/>
    </ligand>
</feature>
<evidence type="ECO:0000313" key="11">
    <source>
        <dbReference type="EMBL" id="OWT56904.1"/>
    </source>
</evidence>
<keyword evidence="4 9" id="KW-0479">Metal-binding</keyword>
<proteinExistence type="inferred from homology"/>
<dbReference type="NCBIfam" id="TIGR02086">
    <property type="entry name" value="IPMI_arch"/>
    <property type="match status" value="1"/>
</dbReference>
<evidence type="ECO:0000256" key="9">
    <source>
        <dbReference type="HAMAP-Rule" id="MF_01027"/>
    </source>
</evidence>
<dbReference type="NCBIfam" id="NF001614">
    <property type="entry name" value="PRK00402.1"/>
    <property type="match status" value="1"/>
</dbReference>
<dbReference type="InterPro" id="IPR033941">
    <property type="entry name" value="IPMI_cat"/>
</dbReference>
<dbReference type="UniPathway" id="UPA00048">
    <property type="reaction ID" value="UER00071"/>
</dbReference>
<evidence type="ECO:0000256" key="8">
    <source>
        <dbReference type="ARBA" id="ARBA00023304"/>
    </source>
</evidence>
<evidence type="ECO:0000259" key="10">
    <source>
        <dbReference type="Pfam" id="PF00330"/>
    </source>
</evidence>
<keyword evidence="9" id="KW-0028">Amino-acid biosynthesis</keyword>
<dbReference type="NCBIfam" id="TIGR01343">
    <property type="entry name" value="hacA_fam"/>
    <property type="match status" value="1"/>
</dbReference>
<dbReference type="EMBL" id="NJIH01000010">
    <property type="protein sequence ID" value="OWT56904.1"/>
    <property type="molecule type" value="Genomic_DNA"/>
</dbReference>
<dbReference type="OrthoDB" id="9802769at2"/>
<evidence type="ECO:0000256" key="1">
    <source>
        <dbReference type="ARBA" id="ARBA00011271"/>
    </source>
</evidence>
<evidence type="ECO:0000256" key="2">
    <source>
        <dbReference type="ARBA" id="ARBA00022430"/>
    </source>
</evidence>
<feature type="binding site" evidence="9">
    <location>
        <position position="365"/>
    </location>
    <ligand>
        <name>[4Fe-4S] cluster</name>
        <dbReference type="ChEBI" id="CHEBI:49883"/>
    </ligand>
</feature>
<organism evidence="11 12">
    <name type="scientific">Candidimonas nitroreducens</name>
    <dbReference type="NCBI Taxonomy" id="683354"/>
    <lineage>
        <taxon>Bacteria</taxon>
        <taxon>Pseudomonadati</taxon>
        <taxon>Pseudomonadota</taxon>
        <taxon>Betaproteobacteria</taxon>
        <taxon>Burkholderiales</taxon>
        <taxon>Alcaligenaceae</taxon>
        <taxon>Candidimonas</taxon>
    </lineage>
</organism>
<dbReference type="GO" id="GO:0003861">
    <property type="term" value="F:3-isopropylmalate dehydratase activity"/>
    <property type="evidence" value="ECO:0007669"/>
    <property type="project" value="UniProtKB-UniRule"/>
</dbReference>
<dbReference type="EC" id="4.2.1.33" evidence="9"/>
<dbReference type="Proteomes" id="UP000214603">
    <property type="component" value="Unassembled WGS sequence"/>
</dbReference>
<feature type="binding site" evidence="9">
    <location>
        <position position="362"/>
    </location>
    <ligand>
        <name>[4Fe-4S] cluster</name>
        <dbReference type="ChEBI" id="CHEBI:49883"/>
    </ligand>
</feature>
<comment type="catalytic activity">
    <reaction evidence="9">
        <text>(2R,3S)-3-isopropylmalate = (2S)-2-isopropylmalate</text>
        <dbReference type="Rhea" id="RHEA:32287"/>
        <dbReference type="ChEBI" id="CHEBI:1178"/>
        <dbReference type="ChEBI" id="CHEBI:35121"/>
        <dbReference type="EC" id="4.2.1.33"/>
    </reaction>
</comment>
<dbReference type="PRINTS" id="PR00415">
    <property type="entry name" value="ACONITASE"/>
</dbReference>
<dbReference type="GO" id="GO:0009098">
    <property type="term" value="P:L-leucine biosynthetic process"/>
    <property type="evidence" value="ECO:0007669"/>
    <property type="project" value="UniProtKB-UniRule"/>
</dbReference>
<comment type="caution">
    <text evidence="11">The sequence shown here is derived from an EMBL/GenBank/DDBJ whole genome shotgun (WGS) entry which is preliminary data.</text>
</comment>
<keyword evidence="3 9" id="KW-0004">4Fe-4S</keyword>
<accession>A0A225M6D9</accession>
<name>A0A225M6D9_9BURK</name>
<dbReference type="InterPro" id="IPR001030">
    <property type="entry name" value="Acoase/IPM_deHydtase_lsu_aba"/>
</dbReference>
<comment type="pathway">
    <text evidence="9">Amino-acid biosynthesis; L-leucine biosynthesis; L-leucine from 3-methyl-2-oxobutanoate: step 2/4.</text>
</comment>